<dbReference type="NCBIfam" id="TIGR04183">
    <property type="entry name" value="Por_Secre_tail"/>
    <property type="match status" value="1"/>
</dbReference>
<feature type="signal peptide" evidence="2">
    <location>
        <begin position="1"/>
        <end position="19"/>
    </location>
</feature>
<feature type="chain" id="PRO_5018181292" evidence="2">
    <location>
        <begin position="20"/>
        <end position="247"/>
    </location>
</feature>
<name>A0A3G8WH42_9FLAO</name>
<evidence type="ECO:0000256" key="1">
    <source>
        <dbReference type="ARBA" id="ARBA00022729"/>
    </source>
</evidence>
<protein>
    <submittedName>
        <fullName evidence="4">T9SS C-terminal target domain-containing protein</fullName>
    </submittedName>
</protein>
<feature type="domain" description="Secretion system C-terminal sorting" evidence="3">
    <location>
        <begin position="193"/>
        <end position="245"/>
    </location>
</feature>
<reference evidence="5" key="1">
    <citation type="submission" date="2018-11" db="EMBL/GenBank/DDBJ databases">
        <title>Proposal to divide the Flavobacteriaceae and reorganize its genera based on Amino Acid Identity values calculated from whole genome sequences.</title>
        <authorList>
            <person name="Nicholson A.C."/>
            <person name="Gulvik C.A."/>
            <person name="Whitney A.M."/>
            <person name="Humrighouse B.W."/>
            <person name="Bell M."/>
            <person name="Holmes B."/>
            <person name="Steigerwalt A.B."/>
            <person name="Villarma A."/>
            <person name="Sheth M."/>
            <person name="Batra D."/>
            <person name="Pryor J."/>
            <person name="Bernardet J.-F."/>
            <person name="Hugo C."/>
            <person name="Kampfer P."/>
            <person name="Newman J.D."/>
            <person name="McQuiston J.R."/>
        </authorList>
    </citation>
    <scope>NUCLEOTIDE SEQUENCE [LARGE SCALE GENOMIC DNA]</scope>
    <source>
        <strain evidence="5">H4753</strain>
    </source>
</reference>
<sequence length="247" mass="25909">MKKLYSLFAAVVMAVVVNAQTTLLSEDFASLTSGNNTSNSGSSTTWSGNENFTTVDKTYQAGGAVRIGTSSAVGSITSKVLDLSTDGGKFTLKFDVKGWTTVEGNIIVSVTGQADETVTYSSVMSGPFETITLNYTGGVAGARIKIATSAKRAYIDNVIVETVVDGSLAVTDINNTKKTLVKNTQVDSSIVFAAKSDVKVYNVNGQVVKSASVNENTSLNVSTWPKGIYIVSGNVDGEAVSQKIIKK</sequence>
<evidence type="ECO:0000259" key="3">
    <source>
        <dbReference type="Pfam" id="PF18962"/>
    </source>
</evidence>
<dbReference type="RefSeq" id="WP_124784090.1">
    <property type="nucleotide sequence ID" value="NZ_CP034171.1"/>
</dbReference>
<dbReference type="AlphaFoldDB" id="A0A3G8WH42"/>
<proteinExistence type="predicted"/>
<dbReference type="EMBL" id="CP034171">
    <property type="protein sequence ID" value="AZI19853.1"/>
    <property type="molecule type" value="Genomic_DNA"/>
</dbReference>
<dbReference type="Pfam" id="PF18962">
    <property type="entry name" value="Por_Secre_tail"/>
    <property type="match status" value="1"/>
</dbReference>
<gene>
    <name evidence="4" type="ORF">EIH08_03135</name>
</gene>
<evidence type="ECO:0000313" key="4">
    <source>
        <dbReference type="EMBL" id="AZI19853.1"/>
    </source>
</evidence>
<organism evidence="4 5">
    <name type="scientific">Chryseobacterium taklimakanense</name>
    <dbReference type="NCBI Taxonomy" id="536441"/>
    <lineage>
        <taxon>Bacteria</taxon>
        <taxon>Pseudomonadati</taxon>
        <taxon>Bacteroidota</taxon>
        <taxon>Flavobacteriia</taxon>
        <taxon>Flavobacteriales</taxon>
        <taxon>Weeksellaceae</taxon>
        <taxon>Chryseobacterium group</taxon>
        <taxon>Chryseobacterium</taxon>
    </lineage>
</organism>
<dbReference type="InterPro" id="IPR026444">
    <property type="entry name" value="Secre_tail"/>
</dbReference>
<evidence type="ECO:0000256" key="2">
    <source>
        <dbReference type="SAM" id="SignalP"/>
    </source>
</evidence>
<keyword evidence="1 2" id="KW-0732">Signal</keyword>
<accession>A0A3G8WH42</accession>
<evidence type="ECO:0000313" key="5">
    <source>
        <dbReference type="Proteomes" id="UP000282297"/>
    </source>
</evidence>
<dbReference type="Proteomes" id="UP000282297">
    <property type="component" value="Chromosome"/>
</dbReference>